<keyword evidence="3" id="KW-1185">Reference proteome</keyword>
<comment type="caution">
    <text evidence="2">The sequence shown here is derived from an EMBL/GenBank/DDBJ whole genome shotgun (WGS) entry which is preliminary data.</text>
</comment>
<dbReference type="InterPro" id="IPR024983">
    <property type="entry name" value="CHAT_dom"/>
</dbReference>
<dbReference type="Pfam" id="PF12770">
    <property type="entry name" value="CHAT"/>
    <property type="match status" value="1"/>
</dbReference>
<dbReference type="Gene3D" id="1.25.40.10">
    <property type="entry name" value="Tetratricopeptide repeat domain"/>
    <property type="match status" value="3"/>
</dbReference>
<evidence type="ECO:0000313" key="3">
    <source>
        <dbReference type="Proteomes" id="UP001501470"/>
    </source>
</evidence>
<dbReference type="InterPro" id="IPR011990">
    <property type="entry name" value="TPR-like_helical_dom_sf"/>
</dbReference>
<dbReference type="EMBL" id="BAAAQD010000020">
    <property type="protein sequence ID" value="GAA1548531.1"/>
    <property type="molecule type" value="Genomic_DNA"/>
</dbReference>
<dbReference type="SUPFAM" id="SSF48452">
    <property type="entry name" value="TPR-like"/>
    <property type="match status" value="2"/>
</dbReference>
<dbReference type="Gene3D" id="3.40.50.300">
    <property type="entry name" value="P-loop containing nucleotide triphosphate hydrolases"/>
    <property type="match status" value="1"/>
</dbReference>
<dbReference type="InterPro" id="IPR027417">
    <property type="entry name" value="P-loop_NTPase"/>
</dbReference>
<dbReference type="InterPro" id="IPR019734">
    <property type="entry name" value="TPR_rpt"/>
</dbReference>
<reference evidence="3" key="1">
    <citation type="journal article" date="2019" name="Int. J. Syst. Evol. Microbiol.">
        <title>The Global Catalogue of Microorganisms (GCM) 10K type strain sequencing project: providing services to taxonomists for standard genome sequencing and annotation.</title>
        <authorList>
            <consortium name="The Broad Institute Genomics Platform"/>
            <consortium name="The Broad Institute Genome Sequencing Center for Infectious Disease"/>
            <person name="Wu L."/>
            <person name="Ma J."/>
        </authorList>
    </citation>
    <scope>NUCLEOTIDE SEQUENCE [LARGE SCALE GENOMIC DNA]</scope>
    <source>
        <strain evidence="3">JCM 15933</strain>
    </source>
</reference>
<evidence type="ECO:0000313" key="2">
    <source>
        <dbReference type="EMBL" id="GAA1548531.1"/>
    </source>
</evidence>
<organism evidence="2 3">
    <name type="scientific">Dactylosporangium maewongense</name>
    <dbReference type="NCBI Taxonomy" id="634393"/>
    <lineage>
        <taxon>Bacteria</taxon>
        <taxon>Bacillati</taxon>
        <taxon>Actinomycetota</taxon>
        <taxon>Actinomycetes</taxon>
        <taxon>Micromonosporales</taxon>
        <taxon>Micromonosporaceae</taxon>
        <taxon>Dactylosporangium</taxon>
    </lineage>
</organism>
<proteinExistence type="predicted"/>
<sequence length="1236" mass="131497">MSLDASLTVNASTVRLLTDTTDVSAPHGGVRAGLVNALQDVRRGRARAAHQRSRDLPAQGGGRMSLRRAGRLLAESFLPPPVAAALADLIRRADAGTLDVRLAVDAPGFAALPWEALPDPVSGRPLALHPLVTVYRLGGADRGEALPGPLRIVVAVAAPEHGGGALLNYEHELRSVLAAVRGARRGRARVSVVEFATTAAIREALDVPGGVHVLHICAHGAPGVLYLEDEHGAARPVTADVFLEEAVPPGRMPPVLALAACYSDVDGEGQGPSYAARLAQRGARAVVGTQTSVTDRYATLLFSAVYAGLTRNLDLARAVGDARRSVQRTLEQSHDGLAAYDEWGVVTLLCGQPDLSVVDDAAEVPAPPVRVPRLGGLGARRSFVGRRHQLRVLPRVFTGDRWAGLVLSGIGGIGKTALAAELVVSLGAGWLLATVVGPATVDGVLGAVAAAVRVQLLRAQSVDPRVAHAARVADRVAEPWRDRSRLLREDVFDTLPVLLVLDNFEDNLDVGDDGAGTVRDPGLAALLAELAGDPGRCRLLVTSRFPVRLPGGAEDRLRRETVPPLSFAETEKLIWSLPNLDRHGDPESVWRTVGGHPRSLEYLDALLGDGEGRTSEITRRLARAATPTPTAAGDGDGDAAMASVVAVAAEEILLGEHLARLSRVPGAVDLLVGLSVHRSPVDLYGVAHAVGHADPDAAVAPHKHALRLLLDRLDATVADLNDVLGDPGSPPLARAELMEVVEACGGLPRPALRPPPEMGDALTALVHSGLVDGDDLMREFFVHRSTATGLRAFADTTEAHRRAAAFRRWRVHSWPQPAAGDAHDLTEARHHLLAAGEVAQAVEVTGELCAVLEALGAWDVEAGVIHDTLRLLPVGDPARGRFEGQLGIIAYRRGDVVESERLIRLAPDPAATAFQLGRVAQDRGDHDEAERLYRSAGDTALVHHQLAMLMYLRGEHAEAAAAFERNMDRFPADGATVAASHHQLGLLARLRGDLATARARYTSALAMAEALGDRQAVGRELHQLAELAQQRGDLRDAARQYHQALDIAEELGDTAAVTAIWHQLGLLSESEGDLTEAERLYRLALAEAERLGNRRDTAVGHHQLGNVAQRRGHLDDAEAHHTLALELYRRLADRSGEAATWHQLGMLASQRGDAALAEELTRKGIAMNAALGNPMDEATGWGQLGNLAAARADRDAAIAHHERAVELHRLAGTPAAYDEIRLRALREPGRPIPDLA</sequence>
<protein>
    <recommendedName>
        <fullName evidence="1">CHAT domain-containing protein</fullName>
    </recommendedName>
</protein>
<dbReference type="Pfam" id="PF13424">
    <property type="entry name" value="TPR_12"/>
    <property type="match status" value="2"/>
</dbReference>
<name>A0ABP4MQN1_9ACTN</name>
<dbReference type="RefSeq" id="WP_344508785.1">
    <property type="nucleotide sequence ID" value="NZ_BAAAQD010000020.1"/>
</dbReference>
<feature type="domain" description="CHAT" evidence="1">
    <location>
        <begin position="68"/>
        <end position="333"/>
    </location>
</feature>
<dbReference type="PANTHER" id="PTHR47691:SF3">
    <property type="entry name" value="HTH-TYPE TRANSCRIPTIONAL REGULATOR RV0890C-RELATED"/>
    <property type="match status" value="1"/>
</dbReference>
<accession>A0ABP4MQN1</accession>
<dbReference type="PANTHER" id="PTHR47691">
    <property type="entry name" value="REGULATOR-RELATED"/>
    <property type="match status" value="1"/>
</dbReference>
<dbReference type="SUPFAM" id="SSF52540">
    <property type="entry name" value="P-loop containing nucleoside triphosphate hydrolases"/>
    <property type="match status" value="1"/>
</dbReference>
<dbReference type="SMART" id="SM00028">
    <property type="entry name" value="TPR"/>
    <property type="match status" value="7"/>
</dbReference>
<dbReference type="Proteomes" id="UP001501470">
    <property type="component" value="Unassembled WGS sequence"/>
</dbReference>
<gene>
    <name evidence="2" type="ORF">GCM10009827_081060</name>
</gene>
<evidence type="ECO:0000259" key="1">
    <source>
        <dbReference type="Pfam" id="PF12770"/>
    </source>
</evidence>